<reference evidence="1 2" key="1">
    <citation type="submission" date="2021-01" db="EMBL/GenBank/DDBJ databases">
        <title>Whole genome shotgun sequence of Actinoplanes durhamensis NBRC 14914.</title>
        <authorList>
            <person name="Komaki H."/>
            <person name="Tamura T."/>
        </authorList>
    </citation>
    <scope>NUCLEOTIDE SEQUENCE [LARGE SCALE GENOMIC DNA]</scope>
    <source>
        <strain evidence="1 2">NBRC 14914</strain>
    </source>
</reference>
<dbReference type="InterPro" id="IPR050490">
    <property type="entry name" value="Bact_solute-bd_prot1"/>
</dbReference>
<dbReference type="Proteomes" id="UP000637628">
    <property type="component" value="Unassembled WGS sequence"/>
</dbReference>
<dbReference type="PANTHER" id="PTHR43649:SF12">
    <property type="entry name" value="DIACETYLCHITOBIOSE BINDING PROTEIN DASA"/>
    <property type="match status" value="1"/>
</dbReference>
<accession>A0ABQ3YQG5</accession>
<dbReference type="PANTHER" id="PTHR43649">
    <property type="entry name" value="ARABINOSE-BINDING PROTEIN-RELATED"/>
    <property type="match status" value="1"/>
</dbReference>
<evidence type="ECO:0000313" key="2">
    <source>
        <dbReference type="Proteomes" id="UP000637628"/>
    </source>
</evidence>
<comment type="caution">
    <text evidence="1">The sequence shown here is derived from an EMBL/GenBank/DDBJ whole genome shotgun (WGS) entry which is preliminary data.</text>
</comment>
<name>A0ABQ3YQG5_9ACTN</name>
<dbReference type="Pfam" id="PF01547">
    <property type="entry name" value="SBP_bac_1"/>
    <property type="match status" value="1"/>
</dbReference>
<dbReference type="EMBL" id="BOML01000011">
    <property type="protein sequence ID" value="GID99801.1"/>
    <property type="molecule type" value="Genomic_DNA"/>
</dbReference>
<keyword evidence="2" id="KW-1185">Reference proteome</keyword>
<gene>
    <name evidence="1" type="ORF">Adu01nite_11520</name>
</gene>
<dbReference type="Gene3D" id="3.40.190.10">
    <property type="entry name" value="Periplasmic binding protein-like II"/>
    <property type="match status" value="2"/>
</dbReference>
<dbReference type="SUPFAM" id="SSF53850">
    <property type="entry name" value="Periplasmic binding protein-like II"/>
    <property type="match status" value="1"/>
</dbReference>
<proteinExistence type="predicted"/>
<dbReference type="InterPro" id="IPR006059">
    <property type="entry name" value="SBP"/>
</dbReference>
<evidence type="ECO:0000313" key="1">
    <source>
        <dbReference type="EMBL" id="GID99801.1"/>
    </source>
</evidence>
<protein>
    <submittedName>
        <fullName evidence="1">ABC transporter substrate-binding protein</fullName>
    </submittedName>
</protein>
<dbReference type="RefSeq" id="WP_203725466.1">
    <property type="nucleotide sequence ID" value="NZ_BAAATX010000032.1"/>
</dbReference>
<organism evidence="1 2">
    <name type="scientific">Paractinoplanes durhamensis</name>
    <dbReference type="NCBI Taxonomy" id="113563"/>
    <lineage>
        <taxon>Bacteria</taxon>
        <taxon>Bacillati</taxon>
        <taxon>Actinomycetota</taxon>
        <taxon>Actinomycetes</taxon>
        <taxon>Micromonosporales</taxon>
        <taxon>Micromonosporaceae</taxon>
        <taxon>Paractinoplanes</taxon>
    </lineage>
</organism>
<sequence>MTRVTWWLGRGSDPDVFQRNFVDPYRASDPPVDLHVEYLGADSPERTLAALADGTAPDIVMIPRAGTFARLARKGHFADLSGYEWTGRLLPLAREIGTHGGRLLGIPRSSETMLLFYEKTLFATHAWQPPRTLGELETLATAMQARGIVPFGAGSADVPQSVELYFSLIVNHHAGPANVRKALLGERPWTTFTRSVALLREWFERGWFGENYFTDTYTDGFARIATGEAGMSPNMTWVFGDIPAAFGERAGNVGVTPFPTPWPAAFYVYGTGSLIGINAKSAAPDAAAAVLDNLFTNDVRRSISQDLPGDWNLPLTDPDADGLAACAMPQFAETAVALTSALQENRFGYSTWSFFPPTAEEAVITNFRDMIEGRMTVESYLTAIDEAFVIDRTAE</sequence>